<feature type="transmembrane region" description="Helical" evidence="1">
    <location>
        <begin position="6"/>
        <end position="24"/>
    </location>
</feature>
<proteinExistence type="predicted"/>
<feature type="transmembrane region" description="Helical" evidence="1">
    <location>
        <begin position="115"/>
        <end position="132"/>
    </location>
</feature>
<keyword evidence="3" id="KW-1185">Reference proteome</keyword>
<dbReference type="GeneTree" id="ENSGT01140000286561"/>
<keyword evidence="1" id="KW-0472">Membrane</keyword>
<keyword evidence="1" id="KW-1133">Transmembrane helix</keyword>
<protein>
    <recommendedName>
        <fullName evidence="4">Secreted protein</fullName>
    </recommendedName>
</protein>
<reference evidence="2 3" key="1">
    <citation type="submission" date="2021-02" db="EMBL/GenBank/DDBJ databases">
        <title>Safari Cat Assemblies.</title>
        <authorList>
            <person name="Bredemeyer K.R."/>
            <person name="Murphy W.J."/>
        </authorList>
    </citation>
    <scope>NUCLEOTIDE SEQUENCE [LARGE SCALE GENOMIC DNA]</scope>
</reference>
<reference evidence="2" key="2">
    <citation type="submission" date="2025-08" db="UniProtKB">
        <authorList>
            <consortium name="Ensembl"/>
        </authorList>
    </citation>
    <scope>IDENTIFICATION</scope>
    <source>
        <strain evidence="2">breed Abyssinian</strain>
    </source>
</reference>
<feature type="transmembrane region" description="Helical" evidence="1">
    <location>
        <begin position="138"/>
        <end position="162"/>
    </location>
</feature>
<dbReference type="Ensembl" id="ENSFCTT00005028839.1">
    <property type="protein sequence ID" value="ENSFCTP00005018832.1"/>
    <property type="gene ID" value="ENSFCTG00005010317.1"/>
</dbReference>
<keyword evidence="1" id="KW-0812">Transmembrane</keyword>
<evidence type="ECO:0000256" key="1">
    <source>
        <dbReference type="SAM" id="Phobius"/>
    </source>
</evidence>
<evidence type="ECO:0000313" key="3">
    <source>
        <dbReference type="Proteomes" id="UP000823872"/>
    </source>
</evidence>
<evidence type="ECO:0000313" key="2">
    <source>
        <dbReference type="Ensembl" id="ENSFCTP00005018832.1"/>
    </source>
</evidence>
<accession>A0ABI7X9G2</accession>
<name>A0ABI7X9G2_FELCA</name>
<evidence type="ECO:0008006" key="4">
    <source>
        <dbReference type="Google" id="ProtNLM"/>
    </source>
</evidence>
<organism evidence="2 3">
    <name type="scientific">Felis catus</name>
    <name type="common">Cat</name>
    <name type="synonym">Felis silvestris catus</name>
    <dbReference type="NCBI Taxonomy" id="9685"/>
    <lineage>
        <taxon>Eukaryota</taxon>
        <taxon>Metazoa</taxon>
        <taxon>Chordata</taxon>
        <taxon>Craniata</taxon>
        <taxon>Vertebrata</taxon>
        <taxon>Euteleostomi</taxon>
        <taxon>Mammalia</taxon>
        <taxon>Eutheria</taxon>
        <taxon>Laurasiatheria</taxon>
        <taxon>Carnivora</taxon>
        <taxon>Feliformia</taxon>
        <taxon>Felidae</taxon>
        <taxon>Felinae</taxon>
        <taxon>Felis</taxon>
    </lineage>
</organism>
<sequence>MSFANTFSNSIGCLLVLLIVSFAVQKLFIFMRSQEFILAFNSLAFGDVLSKKSLWLRSERFFPAFSSRVLMVSHLTFRSFIHFEFIFMSGVRKWSSFILLHVQFSQHHLLKRLSFFHWIFFPALSKISWTYFCGSNSGVSILFHWSMCLFLCQYHAVLMIIAL</sequence>
<dbReference type="Proteomes" id="UP000823872">
    <property type="component" value="Chromosome D2"/>
</dbReference>
<reference evidence="2" key="3">
    <citation type="submission" date="2025-09" db="UniProtKB">
        <authorList>
            <consortium name="Ensembl"/>
        </authorList>
    </citation>
    <scope>IDENTIFICATION</scope>
    <source>
        <strain evidence="2">breed Abyssinian</strain>
    </source>
</reference>